<evidence type="ECO:0000256" key="1">
    <source>
        <dbReference type="SAM" id="MobiDB-lite"/>
    </source>
</evidence>
<comment type="caution">
    <text evidence="2">The sequence shown here is derived from an EMBL/GenBank/DDBJ whole genome shotgun (WGS) entry which is preliminary data.</text>
</comment>
<sequence length="162" mass="17224">MPLFGHKNKDKDADFSRSGGIADRDANPQAFVDNGTGTTGGPGQHNNANAAGMNVPHQGVGQGANNNLGSSATGTHLHDLSDASYYYAQQHHGAPAVGSAALREQGMLHDRKAQDFTAQSEELAEAERLELKAREHRERAVAQGRTRTSNPVDFLGINVSHT</sequence>
<proteinExistence type="predicted"/>
<organism evidence="2 3">
    <name type="scientific">Hermanssonia centrifuga</name>
    <dbReference type="NCBI Taxonomy" id="98765"/>
    <lineage>
        <taxon>Eukaryota</taxon>
        <taxon>Fungi</taxon>
        <taxon>Dikarya</taxon>
        <taxon>Basidiomycota</taxon>
        <taxon>Agaricomycotina</taxon>
        <taxon>Agaricomycetes</taxon>
        <taxon>Polyporales</taxon>
        <taxon>Meruliaceae</taxon>
        <taxon>Hermanssonia</taxon>
    </lineage>
</organism>
<evidence type="ECO:0000313" key="3">
    <source>
        <dbReference type="Proteomes" id="UP000186601"/>
    </source>
</evidence>
<dbReference type="AlphaFoldDB" id="A0A2R6P2F3"/>
<accession>A0A2R6P2F3</accession>
<reference evidence="2 3" key="1">
    <citation type="submission" date="2018-02" db="EMBL/GenBank/DDBJ databases">
        <title>Genome sequence of the basidiomycete white-rot fungus Phlebia centrifuga.</title>
        <authorList>
            <person name="Granchi Z."/>
            <person name="Peng M."/>
            <person name="de Vries R.P."/>
            <person name="Hilden K."/>
            <person name="Makela M.R."/>
            <person name="Grigoriev I."/>
            <person name="Riley R."/>
        </authorList>
    </citation>
    <scope>NUCLEOTIDE SEQUENCE [LARGE SCALE GENOMIC DNA]</scope>
    <source>
        <strain evidence="2 3">FBCC195</strain>
    </source>
</reference>
<evidence type="ECO:0000313" key="2">
    <source>
        <dbReference type="EMBL" id="PSR84403.1"/>
    </source>
</evidence>
<name>A0A2R6P2F3_9APHY</name>
<gene>
    <name evidence="2" type="ORF">PHLCEN_2v5440</name>
</gene>
<protein>
    <submittedName>
        <fullName evidence="2">Uncharacterized protein</fullName>
    </submittedName>
</protein>
<keyword evidence="3" id="KW-1185">Reference proteome</keyword>
<dbReference type="Proteomes" id="UP000186601">
    <property type="component" value="Unassembled WGS sequence"/>
</dbReference>
<feature type="compositionally biased region" description="Polar residues" evidence="1">
    <location>
        <begin position="63"/>
        <end position="74"/>
    </location>
</feature>
<dbReference type="EMBL" id="MLYV02000534">
    <property type="protein sequence ID" value="PSR84403.1"/>
    <property type="molecule type" value="Genomic_DNA"/>
</dbReference>
<feature type="region of interest" description="Disordered" evidence="1">
    <location>
        <begin position="1"/>
        <end position="75"/>
    </location>
</feature>